<dbReference type="Proteomes" id="UP000000435">
    <property type="component" value="Chromosome"/>
</dbReference>
<sequence length="163" mass="18295">MFSDLKSSAFSIVNSTSNFSLDLGDEFFNNTVANQTDLIIHDANGDKVIGDNIIAISIIVAGIFIVVAVGICMFWLNRNESVLRERYMRCAQNPDTLKMDQPSTSGVTFCNAVSDEVELQQMDDVELRQRKVEETHFPKTLMSSPSNNSNNRECTMYYPSNFS</sequence>
<reference evidence="2" key="1">
    <citation type="journal article" date="2006" name="J. Bacteriol.">
        <title>The genome of the obligately intracellular bacterium Ehrlichia canis reveals themes of complex membrane structure and immune evasion strategies.</title>
        <authorList>
            <person name="Mavromatis K."/>
            <person name="Doyle C.K."/>
            <person name="Lykidis A."/>
            <person name="Ivanova N."/>
            <person name="Francino M.P."/>
            <person name="Chain P."/>
            <person name="Shin M."/>
            <person name="Malfatti S."/>
            <person name="Larimer F."/>
            <person name="Copeland A."/>
            <person name="Detter J.C."/>
            <person name="Land M."/>
            <person name="Richardson P.M."/>
            <person name="Yu X.J."/>
            <person name="Walker D.H."/>
            <person name="McBride J.W."/>
            <person name="Kyrpides N.C."/>
        </authorList>
    </citation>
    <scope>NUCLEOTIDE SEQUENCE [LARGE SCALE GENOMIC DNA]</scope>
    <source>
        <strain evidence="2">Jake</strain>
    </source>
</reference>
<evidence type="ECO:0000313" key="1">
    <source>
        <dbReference type="EMBL" id="AAZ68803.1"/>
    </source>
</evidence>
<gene>
    <name evidence="1" type="ordered locus">Ecaj_0772</name>
</gene>
<evidence type="ECO:0000313" key="2">
    <source>
        <dbReference type="Proteomes" id="UP000000435"/>
    </source>
</evidence>
<protein>
    <submittedName>
        <fullName evidence="1">Uncharacterized protein</fullName>
    </submittedName>
</protein>
<proteinExistence type="predicted"/>
<name>A0ACA6AW92_EHRCJ</name>
<keyword evidence="2" id="KW-1185">Reference proteome</keyword>
<dbReference type="EMBL" id="CP000107">
    <property type="protein sequence ID" value="AAZ68803.1"/>
    <property type="molecule type" value="Genomic_DNA"/>
</dbReference>
<organism evidence="1 2">
    <name type="scientific">Ehrlichia canis (strain Jake)</name>
    <dbReference type="NCBI Taxonomy" id="269484"/>
    <lineage>
        <taxon>Bacteria</taxon>
        <taxon>Pseudomonadati</taxon>
        <taxon>Pseudomonadota</taxon>
        <taxon>Alphaproteobacteria</taxon>
        <taxon>Rickettsiales</taxon>
        <taxon>Anaplasmataceae</taxon>
        <taxon>Ehrlichia</taxon>
    </lineage>
</organism>
<accession>A0ACA6AW92</accession>